<reference evidence="2 4" key="1">
    <citation type="submission" date="2016-10" db="EMBL/GenBank/DDBJ databases">
        <authorList>
            <person name="Varghese N."/>
            <person name="Submissions S."/>
        </authorList>
    </citation>
    <scope>NUCLEOTIDE SEQUENCE [LARGE SCALE GENOMIC DNA]</scope>
    <source>
        <strain evidence="2 4">ATCC 43761</strain>
    </source>
</reference>
<sequence length="66" mass="7011">MKKRKYLSVIAAALLTISPVVATTLASNTTVVKAASTEEGKTITFTKVPTLRFKVGTEEGLQTIAD</sequence>
<name>A0AAX3UDK4_9LACO</name>
<evidence type="ECO:0000256" key="1">
    <source>
        <dbReference type="SAM" id="SignalP"/>
    </source>
</evidence>
<protein>
    <submittedName>
        <fullName evidence="3">Uncharacterized protein</fullName>
    </submittedName>
</protein>
<reference evidence="3" key="2">
    <citation type="journal article" date="2022" name="Food Funct.">
        <title>Lactobacillus kefiranofaciens ZW18 from Kefir enhances the anti-tumor effect of anti-programmed cell death 1 (PD-1) immunotherapy by modulating the gut microbiota.</title>
        <authorList>
            <person name="Zhao J."/>
            <person name="Wang Y."/>
            <person name="Wang J."/>
            <person name="Lv M."/>
            <person name="Zhou C."/>
            <person name="Jia L."/>
            <person name="Geng W."/>
        </authorList>
    </citation>
    <scope>NUCLEOTIDE SEQUENCE</scope>
    <source>
        <strain evidence="3">ZW18</strain>
    </source>
</reference>
<dbReference type="AlphaFoldDB" id="A0AAX3UDK4"/>
<dbReference type="EMBL" id="FMXC01000035">
    <property type="protein sequence ID" value="SDA67224.1"/>
    <property type="molecule type" value="Genomic_DNA"/>
</dbReference>
<dbReference type="Proteomes" id="UP000181860">
    <property type="component" value="Unassembled WGS sequence"/>
</dbReference>
<dbReference type="EMBL" id="CP123735">
    <property type="protein sequence ID" value="WGO85776.1"/>
    <property type="molecule type" value="Genomic_DNA"/>
</dbReference>
<reference evidence="3" key="3">
    <citation type="submission" date="2023-04" db="EMBL/GenBank/DDBJ databases">
        <authorList>
            <person name="Wang Y."/>
        </authorList>
    </citation>
    <scope>NUCLEOTIDE SEQUENCE</scope>
    <source>
        <strain evidence="3">ZW18</strain>
    </source>
</reference>
<evidence type="ECO:0000313" key="3">
    <source>
        <dbReference type="EMBL" id="WGO85776.1"/>
    </source>
</evidence>
<dbReference type="RefSeq" id="WP_013851176.1">
    <property type="nucleotide sequence ID" value="NZ_CP123735.1"/>
</dbReference>
<accession>A0AAX3UDK4</accession>
<gene>
    <name evidence="3" type="ORF">QEJ78_10815</name>
    <name evidence="2" type="ORF">SAMN02983011_02060</name>
</gene>
<dbReference type="Proteomes" id="UP001242513">
    <property type="component" value="Chromosome"/>
</dbReference>
<evidence type="ECO:0000313" key="2">
    <source>
        <dbReference type="EMBL" id="SDA67224.1"/>
    </source>
</evidence>
<keyword evidence="1" id="KW-0732">Signal</keyword>
<organism evidence="3 5">
    <name type="scientific">Lactobacillus kefiranofaciens</name>
    <dbReference type="NCBI Taxonomy" id="267818"/>
    <lineage>
        <taxon>Bacteria</taxon>
        <taxon>Bacillati</taxon>
        <taxon>Bacillota</taxon>
        <taxon>Bacilli</taxon>
        <taxon>Lactobacillales</taxon>
        <taxon>Lactobacillaceae</taxon>
        <taxon>Lactobacillus</taxon>
    </lineage>
</organism>
<evidence type="ECO:0000313" key="4">
    <source>
        <dbReference type="Proteomes" id="UP000181860"/>
    </source>
</evidence>
<feature type="chain" id="PRO_5043757905" evidence="1">
    <location>
        <begin position="23"/>
        <end position="66"/>
    </location>
</feature>
<proteinExistence type="predicted"/>
<feature type="signal peptide" evidence="1">
    <location>
        <begin position="1"/>
        <end position="22"/>
    </location>
</feature>
<evidence type="ECO:0000313" key="5">
    <source>
        <dbReference type="Proteomes" id="UP001242513"/>
    </source>
</evidence>
<keyword evidence="4" id="KW-1185">Reference proteome</keyword>